<evidence type="ECO:0000256" key="1">
    <source>
        <dbReference type="ARBA" id="ARBA00022527"/>
    </source>
</evidence>
<dbReference type="SUPFAM" id="SSF55874">
    <property type="entry name" value="ATPase domain of HSP90 chaperone/DNA topoisomerase II/histidine kinase"/>
    <property type="match status" value="1"/>
</dbReference>
<reference evidence="3 4" key="1">
    <citation type="submission" date="2020-01" db="EMBL/GenBank/DDBJ databases">
        <title>Insect and environment-associated Actinomycetes.</title>
        <authorList>
            <person name="Currrie C."/>
            <person name="Chevrette M."/>
            <person name="Carlson C."/>
            <person name="Stubbendieck R."/>
            <person name="Wendt-Pienkowski E."/>
        </authorList>
    </citation>
    <scope>NUCLEOTIDE SEQUENCE [LARGE SCALE GENOMIC DNA]</scope>
    <source>
        <strain evidence="3 4">SID7739</strain>
    </source>
</reference>
<keyword evidence="1" id="KW-0418">Kinase</keyword>
<dbReference type="PANTHER" id="PTHR35526:SF3">
    <property type="entry name" value="ANTI-SIGMA-F FACTOR RSBW"/>
    <property type="match status" value="1"/>
</dbReference>
<feature type="domain" description="Histidine kinase/HSP90-like ATPase" evidence="2">
    <location>
        <begin position="46"/>
        <end position="145"/>
    </location>
</feature>
<name>A0A6G3TP97_9ACTN</name>
<comment type="caution">
    <text evidence="3">The sequence shown here is derived from an EMBL/GenBank/DDBJ whole genome shotgun (WGS) entry which is preliminary data.</text>
</comment>
<dbReference type="Gene3D" id="3.30.565.10">
    <property type="entry name" value="Histidine kinase-like ATPase, C-terminal domain"/>
    <property type="match status" value="1"/>
</dbReference>
<dbReference type="Proteomes" id="UP000475666">
    <property type="component" value="Unassembled WGS sequence"/>
</dbReference>
<organism evidence="3 4">
    <name type="scientific">Streptomyces rubrogriseus</name>
    <dbReference type="NCBI Taxonomy" id="194673"/>
    <lineage>
        <taxon>Bacteria</taxon>
        <taxon>Bacillati</taxon>
        <taxon>Actinomycetota</taxon>
        <taxon>Actinomycetes</taxon>
        <taxon>Kitasatosporales</taxon>
        <taxon>Streptomycetaceae</taxon>
        <taxon>Streptomyces</taxon>
        <taxon>Streptomyces violaceoruber group</taxon>
    </lineage>
</organism>
<keyword evidence="1" id="KW-0723">Serine/threonine-protein kinase</keyword>
<dbReference type="InterPro" id="IPR003594">
    <property type="entry name" value="HATPase_dom"/>
</dbReference>
<evidence type="ECO:0000313" key="4">
    <source>
        <dbReference type="Proteomes" id="UP000475666"/>
    </source>
</evidence>
<accession>A0A6G3TP97</accession>
<proteinExistence type="predicted"/>
<dbReference type="GO" id="GO:0005524">
    <property type="term" value="F:ATP binding"/>
    <property type="evidence" value="ECO:0007669"/>
    <property type="project" value="UniProtKB-KW"/>
</dbReference>
<keyword evidence="3" id="KW-0547">Nucleotide-binding</keyword>
<dbReference type="EMBL" id="JAAGMQ010001077">
    <property type="protein sequence ID" value="NEC38547.1"/>
    <property type="molecule type" value="Genomic_DNA"/>
</dbReference>
<keyword evidence="3" id="KW-0067">ATP-binding</keyword>
<gene>
    <name evidence="3" type="ORF">G3I66_36075</name>
</gene>
<dbReference type="CDD" id="cd16936">
    <property type="entry name" value="HATPase_RsbW-like"/>
    <property type="match status" value="1"/>
</dbReference>
<protein>
    <submittedName>
        <fullName evidence="3">ATP-binding protein</fullName>
    </submittedName>
</protein>
<dbReference type="InterPro" id="IPR036890">
    <property type="entry name" value="HATPase_C_sf"/>
</dbReference>
<evidence type="ECO:0000313" key="3">
    <source>
        <dbReference type="EMBL" id="NEC38547.1"/>
    </source>
</evidence>
<dbReference type="PANTHER" id="PTHR35526">
    <property type="entry name" value="ANTI-SIGMA-F FACTOR RSBW-RELATED"/>
    <property type="match status" value="1"/>
</dbReference>
<keyword evidence="1" id="KW-0808">Transferase</keyword>
<dbReference type="GO" id="GO:0004674">
    <property type="term" value="F:protein serine/threonine kinase activity"/>
    <property type="evidence" value="ECO:0007669"/>
    <property type="project" value="UniProtKB-KW"/>
</dbReference>
<dbReference type="RefSeq" id="WP_164278988.1">
    <property type="nucleotide sequence ID" value="NZ_JAAGMQ010001077.1"/>
</dbReference>
<dbReference type="InterPro" id="IPR050267">
    <property type="entry name" value="Anti-sigma-factor_SerPK"/>
</dbReference>
<dbReference type="AlphaFoldDB" id="A0A6G3TP97"/>
<dbReference type="Pfam" id="PF13581">
    <property type="entry name" value="HATPase_c_2"/>
    <property type="match status" value="1"/>
</dbReference>
<evidence type="ECO:0000259" key="2">
    <source>
        <dbReference type="Pfam" id="PF13581"/>
    </source>
</evidence>
<sequence length="149" mass="16072">MSETGLNGSSIQRAPDGTGLRKVSVTYRREALCIADARHCATEYLTMSRRGRRTPLRESSAEAVQLVVSELMTNAVKYGSGPIELTLECTEEAVTVTVRDSDTTLPTPRPADPARVGQHGLEIVAALSQAVDIHREPSGKRVSARIALD</sequence>